<dbReference type="AlphaFoldDB" id="A0A9W6R2X3"/>
<sequence>MVFYDRYAGLLLTGDTLYPGRLYVQDRPDHRATIDRLLTFCATNPVTHILGTHIEMTRTPGYDYPIGAGYQPDEPPLQIRASPKKVFHAMAARHRSG</sequence>
<keyword evidence="2" id="KW-1185">Reference proteome</keyword>
<dbReference type="Proteomes" id="UP001165136">
    <property type="component" value="Unassembled WGS sequence"/>
</dbReference>
<dbReference type="EMBL" id="BSTI01000006">
    <property type="protein sequence ID" value="GLY66662.1"/>
    <property type="molecule type" value="Genomic_DNA"/>
</dbReference>
<dbReference type="InterPro" id="IPR036866">
    <property type="entry name" value="RibonucZ/Hydroxyglut_hydro"/>
</dbReference>
<gene>
    <name evidence="1" type="ORF">Atai01_32810</name>
</gene>
<protein>
    <submittedName>
        <fullName evidence="1">Uncharacterized protein</fullName>
    </submittedName>
</protein>
<dbReference type="SUPFAM" id="SSF56281">
    <property type="entry name" value="Metallo-hydrolase/oxidoreductase"/>
    <property type="match status" value="1"/>
</dbReference>
<name>A0A9W6R2X3_9PSEU</name>
<proteinExistence type="predicted"/>
<reference evidence="1" key="1">
    <citation type="submission" date="2023-03" db="EMBL/GenBank/DDBJ databases">
        <title>Amycolatopsis taiwanensis NBRC 103393.</title>
        <authorList>
            <person name="Ichikawa N."/>
            <person name="Sato H."/>
            <person name="Tonouchi N."/>
        </authorList>
    </citation>
    <scope>NUCLEOTIDE SEQUENCE</scope>
    <source>
        <strain evidence="1">NBRC 103393</strain>
    </source>
</reference>
<evidence type="ECO:0000313" key="1">
    <source>
        <dbReference type="EMBL" id="GLY66662.1"/>
    </source>
</evidence>
<organism evidence="1 2">
    <name type="scientific">Amycolatopsis taiwanensis</name>
    <dbReference type="NCBI Taxonomy" id="342230"/>
    <lineage>
        <taxon>Bacteria</taxon>
        <taxon>Bacillati</taxon>
        <taxon>Actinomycetota</taxon>
        <taxon>Actinomycetes</taxon>
        <taxon>Pseudonocardiales</taxon>
        <taxon>Pseudonocardiaceae</taxon>
        <taxon>Amycolatopsis</taxon>
    </lineage>
</organism>
<evidence type="ECO:0000313" key="2">
    <source>
        <dbReference type="Proteomes" id="UP001165136"/>
    </source>
</evidence>
<accession>A0A9W6R2X3</accession>
<comment type="caution">
    <text evidence="1">The sequence shown here is derived from an EMBL/GenBank/DDBJ whole genome shotgun (WGS) entry which is preliminary data.</text>
</comment>
<dbReference type="RefSeq" id="WP_285487386.1">
    <property type="nucleotide sequence ID" value="NZ_BSTI01000006.1"/>
</dbReference>